<evidence type="ECO:0000313" key="7">
    <source>
        <dbReference type="Proteomes" id="UP000320481"/>
    </source>
</evidence>
<dbReference type="InterPro" id="IPR009057">
    <property type="entry name" value="Homeodomain-like_sf"/>
</dbReference>
<dbReference type="InterPro" id="IPR050204">
    <property type="entry name" value="AraC_XylS_family_regulators"/>
</dbReference>
<evidence type="ECO:0000256" key="3">
    <source>
        <dbReference type="ARBA" id="ARBA00023163"/>
    </source>
</evidence>
<feature type="compositionally biased region" description="Basic residues" evidence="4">
    <location>
        <begin position="314"/>
        <end position="323"/>
    </location>
</feature>
<dbReference type="SUPFAM" id="SSF46689">
    <property type="entry name" value="Homeodomain-like"/>
    <property type="match status" value="2"/>
</dbReference>
<dbReference type="PANTHER" id="PTHR46796">
    <property type="entry name" value="HTH-TYPE TRANSCRIPTIONAL ACTIVATOR RHAS-RELATED"/>
    <property type="match status" value="1"/>
</dbReference>
<dbReference type="Pfam" id="PF12833">
    <property type="entry name" value="HTH_18"/>
    <property type="match status" value="1"/>
</dbReference>
<protein>
    <submittedName>
        <fullName evidence="6">AraC family transcriptional regulator</fullName>
    </submittedName>
</protein>
<dbReference type="PROSITE" id="PS01124">
    <property type="entry name" value="HTH_ARAC_FAMILY_2"/>
    <property type="match status" value="1"/>
</dbReference>
<keyword evidence="3" id="KW-0804">Transcription</keyword>
<dbReference type="PROSITE" id="PS00041">
    <property type="entry name" value="HTH_ARAC_FAMILY_1"/>
    <property type="match status" value="1"/>
</dbReference>
<dbReference type="AlphaFoldDB" id="A0A5C6J0T1"/>
<keyword evidence="1" id="KW-0805">Transcription regulation</keyword>
<dbReference type="Gene3D" id="1.10.10.60">
    <property type="entry name" value="Homeodomain-like"/>
    <property type="match status" value="2"/>
</dbReference>
<dbReference type="InterPro" id="IPR018062">
    <property type="entry name" value="HTH_AraC-typ_CS"/>
</dbReference>
<feature type="region of interest" description="Disordered" evidence="4">
    <location>
        <begin position="294"/>
        <end position="323"/>
    </location>
</feature>
<dbReference type="GO" id="GO:0043565">
    <property type="term" value="F:sequence-specific DNA binding"/>
    <property type="evidence" value="ECO:0007669"/>
    <property type="project" value="InterPro"/>
</dbReference>
<comment type="caution">
    <text evidence="6">The sequence shown here is derived from an EMBL/GenBank/DDBJ whole genome shotgun (WGS) entry which is preliminary data.</text>
</comment>
<gene>
    <name evidence="6" type="ORF">FRZ03_28250</name>
</gene>
<keyword evidence="2" id="KW-0238">DNA-binding</keyword>
<reference evidence="6" key="1">
    <citation type="journal article" date="2019" name="Microbiol. Resour. Announc.">
        <title>Draft Genomic Sequences of Streptomyces misionensis and Streptomyces albidoflavus, bacteria applied for phytopathogen biocontrol.</title>
        <authorList>
            <person name="Pylro V."/>
            <person name="Dias A."/>
            <person name="Andreote F."/>
            <person name="Varani A."/>
            <person name="Andreote C."/>
            <person name="Bernardo E."/>
            <person name="Martins T."/>
        </authorList>
    </citation>
    <scope>NUCLEOTIDE SEQUENCE [LARGE SCALE GENOMIC DNA]</scope>
    <source>
        <strain evidence="6">66</strain>
    </source>
</reference>
<dbReference type="GO" id="GO:0003700">
    <property type="term" value="F:DNA-binding transcription factor activity"/>
    <property type="evidence" value="ECO:0007669"/>
    <property type="project" value="InterPro"/>
</dbReference>
<evidence type="ECO:0000256" key="4">
    <source>
        <dbReference type="SAM" id="MobiDB-lite"/>
    </source>
</evidence>
<evidence type="ECO:0000256" key="2">
    <source>
        <dbReference type="ARBA" id="ARBA00023125"/>
    </source>
</evidence>
<dbReference type="InterPro" id="IPR032783">
    <property type="entry name" value="AraC_lig"/>
</dbReference>
<evidence type="ECO:0000259" key="5">
    <source>
        <dbReference type="PROSITE" id="PS01124"/>
    </source>
</evidence>
<dbReference type="Pfam" id="PF12852">
    <property type="entry name" value="Cupin_6"/>
    <property type="match status" value="1"/>
</dbReference>
<proteinExistence type="predicted"/>
<dbReference type="SMART" id="SM00342">
    <property type="entry name" value="HTH_ARAC"/>
    <property type="match status" value="1"/>
</dbReference>
<dbReference type="Proteomes" id="UP000320481">
    <property type="component" value="Unassembled WGS sequence"/>
</dbReference>
<dbReference type="RefSeq" id="WP_146467933.1">
    <property type="nucleotide sequence ID" value="NZ_VOGW01000170.1"/>
</dbReference>
<dbReference type="InterPro" id="IPR018060">
    <property type="entry name" value="HTH_AraC"/>
</dbReference>
<evidence type="ECO:0000256" key="1">
    <source>
        <dbReference type="ARBA" id="ARBA00023015"/>
    </source>
</evidence>
<evidence type="ECO:0000313" key="6">
    <source>
        <dbReference type="EMBL" id="TWV34751.1"/>
    </source>
</evidence>
<name>A0A5C6J0T1_9ACTN</name>
<dbReference type="PANTHER" id="PTHR46796:SF7">
    <property type="entry name" value="ARAC FAMILY TRANSCRIPTIONAL REGULATOR"/>
    <property type="match status" value="1"/>
</dbReference>
<organism evidence="6 7">
    <name type="scientific">Streptomyces misionensis</name>
    <dbReference type="NCBI Taxonomy" id="67331"/>
    <lineage>
        <taxon>Bacteria</taxon>
        <taxon>Bacillati</taxon>
        <taxon>Actinomycetota</taxon>
        <taxon>Actinomycetes</taxon>
        <taxon>Kitasatosporales</taxon>
        <taxon>Streptomycetaceae</taxon>
        <taxon>Streptomyces</taxon>
    </lineage>
</organism>
<dbReference type="EMBL" id="VOGW01000170">
    <property type="protein sequence ID" value="TWV34751.1"/>
    <property type="molecule type" value="Genomic_DNA"/>
</dbReference>
<accession>A0A5C6J0T1</accession>
<feature type="domain" description="HTH araC/xylS-type" evidence="5">
    <location>
        <begin position="203"/>
        <end position="301"/>
    </location>
</feature>
<keyword evidence="7" id="KW-1185">Reference proteome</keyword>
<sequence length="323" mass="35427">MDPVDDLLATMRIEDARYIRVEAHAPWGISFPPRHLARLILISGGSCRLDSDVLARPQRLQSNDSFLVRAGVGFTLRDADDSEILDCDDLAAQASGHLVRVGGDGEPTRILSTRFTFDAVAAEPLFALLPPLFRLPPDDASGELLRATFELIEHESSANRLGAGFVMGRWSDALFVQALRTCCADVGSGSVGWVAALRDPRLALAIQELHADLSRSWTVGELARTAGMSRSAFAMLFKERTGDTPLSYLTTWRMYRAKVLLRETPLSVQEIAVRVGYDTGTALSRAFSKREGVSPGTWRKTAGAPGQRVARSCLHQRSRPHQE</sequence>